<dbReference type="EMBL" id="MKKU01000184">
    <property type="protein sequence ID" value="RNF20261.1"/>
    <property type="molecule type" value="Genomic_DNA"/>
</dbReference>
<reference evidence="6 7" key="1">
    <citation type="journal article" date="2018" name="BMC Genomics">
        <title>Genomic comparison of Trypanosoma conorhini and Trypanosoma rangeli to Trypanosoma cruzi strains of high and low virulence.</title>
        <authorList>
            <person name="Bradwell K.R."/>
            <person name="Koparde V.N."/>
            <person name="Matveyev A.V."/>
            <person name="Serrano M.G."/>
            <person name="Alves J.M."/>
            <person name="Parikh H."/>
            <person name="Huang B."/>
            <person name="Lee V."/>
            <person name="Espinosa-Alvarez O."/>
            <person name="Ortiz P.A."/>
            <person name="Costa-Martins A.G."/>
            <person name="Teixeira M.M."/>
            <person name="Buck G.A."/>
        </authorList>
    </citation>
    <scope>NUCLEOTIDE SEQUENCE [LARGE SCALE GENOMIC DNA]</scope>
    <source>
        <strain evidence="6 7">025E</strain>
    </source>
</reference>
<dbReference type="AlphaFoldDB" id="A0A3R7L5P8"/>
<dbReference type="EC" id="2.1.1.-" evidence="4"/>
<dbReference type="SUPFAM" id="SSF53335">
    <property type="entry name" value="S-adenosyl-L-methionine-dependent methyltransferases"/>
    <property type="match status" value="1"/>
</dbReference>
<dbReference type="GO" id="GO:0008757">
    <property type="term" value="F:S-adenosylmethionine-dependent methyltransferase activity"/>
    <property type="evidence" value="ECO:0007669"/>
    <property type="project" value="UniProtKB-ARBA"/>
</dbReference>
<evidence type="ECO:0000313" key="7">
    <source>
        <dbReference type="Proteomes" id="UP000284403"/>
    </source>
</evidence>
<evidence type="ECO:0000313" key="6">
    <source>
        <dbReference type="EMBL" id="RNF20261.1"/>
    </source>
</evidence>
<keyword evidence="7" id="KW-1185">Reference proteome</keyword>
<dbReference type="GeneID" id="40317472"/>
<dbReference type="InterPro" id="IPR029063">
    <property type="entry name" value="SAM-dependent_MTases_sf"/>
</dbReference>
<proteinExistence type="inferred from homology"/>
<dbReference type="Pfam" id="PF13489">
    <property type="entry name" value="Methyltransf_23"/>
    <property type="match status" value="1"/>
</dbReference>
<dbReference type="PIRSF" id="PIRSF037755">
    <property type="entry name" value="Mettl2_prd"/>
    <property type="match status" value="1"/>
</dbReference>
<evidence type="ECO:0000256" key="5">
    <source>
        <dbReference type="SAM" id="MobiDB-lite"/>
    </source>
</evidence>
<sequence length="302" mass="34118">MPDDGMKSSGSMRKRPRDPPFVADYRPYTGCQLAHALKGKTTHKGNWDIYYRNNTVKGYRNRHYIIREFHELREALNRLKEGSSSPAVDLIWMEVGCGVGNAILPILEEYGDVNGWRLVAFDISSVAIELLQKKRNALPECCRGKLAVRVLDPVEEDIPVAGASSGCPLGLAAGSVGFVSMIFVLCSIPVEKHLLVLRRVALCMAEGSVFFFRDYCIDDHAEKRFDPRRQLEENTFTRSNGTLSHFFSLAEVRRLFQGSGFEALELLVVEREVVNRKQGATMRRKFLQGRFRKSGKGEEQKS</sequence>
<evidence type="ECO:0000256" key="3">
    <source>
        <dbReference type="ARBA" id="ARBA00022679"/>
    </source>
</evidence>
<dbReference type="GO" id="GO:0008173">
    <property type="term" value="F:RNA methyltransferase activity"/>
    <property type="evidence" value="ECO:0007669"/>
    <property type="project" value="UniProtKB-ARBA"/>
</dbReference>
<dbReference type="PANTHER" id="PTHR22809:SF5">
    <property type="entry name" value="TRNA N(3)-METHYLCYTIDINE METHYLTRANSFERASE METTL6"/>
    <property type="match status" value="1"/>
</dbReference>
<evidence type="ECO:0000256" key="4">
    <source>
        <dbReference type="PIRNR" id="PIRNR037755"/>
    </source>
</evidence>
<dbReference type="Proteomes" id="UP000284403">
    <property type="component" value="Unassembled WGS sequence"/>
</dbReference>
<feature type="region of interest" description="Disordered" evidence="5">
    <location>
        <begin position="1"/>
        <end position="20"/>
    </location>
</feature>
<organism evidence="6 7">
    <name type="scientific">Trypanosoma conorhini</name>
    <dbReference type="NCBI Taxonomy" id="83891"/>
    <lineage>
        <taxon>Eukaryota</taxon>
        <taxon>Discoba</taxon>
        <taxon>Euglenozoa</taxon>
        <taxon>Kinetoplastea</taxon>
        <taxon>Metakinetoplastina</taxon>
        <taxon>Trypanosomatida</taxon>
        <taxon>Trypanosomatidae</taxon>
        <taxon>Trypanosoma</taxon>
    </lineage>
</organism>
<comment type="function">
    <text evidence="4">S-adenosyl-L-methionine-dependent methyltransferase.</text>
</comment>
<dbReference type="OrthoDB" id="417697at2759"/>
<keyword evidence="3 4" id="KW-0808">Transferase</keyword>
<dbReference type="GO" id="GO:0032259">
    <property type="term" value="P:methylation"/>
    <property type="evidence" value="ECO:0007669"/>
    <property type="project" value="UniProtKB-KW"/>
</dbReference>
<dbReference type="PANTHER" id="PTHR22809">
    <property type="entry name" value="METHYLTRANSFERASE-RELATED"/>
    <property type="match status" value="1"/>
</dbReference>
<protein>
    <recommendedName>
        <fullName evidence="4">tRNA N(3)-methylcytidine methyltransferase</fullName>
        <ecNumber evidence="4">2.1.1.-</ecNumber>
    </recommendedName>
</protein>
<dbReference type="Gene3D" id="3.40.50.150">
    <property type="entry name" value="Vaccinia Virus protein VP39"/>
    <property type="match status" value="1"/>
</dbReference>
<comment type="similarity">
    <text evidence="1 4">Belongs to the methyltransferase superfamily. METL family.</text>
</comment>
<dbReference type="InterPro" id="IPR026113">
    <property type="entry name" value="METTL2/6/8-like"/>
</dbReference>
<dbReference type="CDD" id="cd02440">
    <property type="entry name" value="AdoMet_MTases"/>
    <property type="match status" value="1"/>
</dbReference>
<name>A0A3R7L5P8_9TRYP</name>
<evidence type="ECO:0000256" key="2">
    <source>
        <dbReference type="ARBA" id="ARBA00022603"/>
    </source>
</evidence>
<accession>A0A3R7L5P8</accession>
<evidence type="ECO:0000256" key="1">
    <source>
        <dbReference type="ARBA" id="ARBA00009725"/>
    </source>
</evidence>
<gene>
    <name evidence="6" type="ORF">Tco025E_03861</name>
</gene>
<keyword evidence="2 4" id="KW-0489">Methyltransferase</keyword>
<comment type="caution">
    <text evidence="6">The sequence shown here is derived from an EMBL/GenBank/DDBJ whole genome shotgun (WGS) entry which is preliminary data.</text>
</comment>
<dbReference type="RefSeq" id="XP_029229133.1">
    <property type="nucleotide sequence ID" value="XM_029370778.1"/>
</dbReference>